<dbReference type="PROSITE" id="PS01033">
    <property type="entry name" value="GLOBIN"/>
    <property type="match status" value="1"/>
</dbReference>
<comment type="similarity">
    <text evidence="1">Belongs to the globin family.</text>
</comment>
<reference evidence="4" key="1">
    <citation type="journal article" date="2008" name="Nat. Genet.">
        <title>The Pristionchus pacificus genome provides a unique perspective on nematode lifestyle and parasitism.</title>
        <authorList>
            <person name="Dieterich C."/>
            <person name="Clifton S.W."/>
            <person name="Schuster L.N."/>
            <person name="Chinwalla A."/>
            <person name="Delehaunty K."/>
            <person name="Dinkelacker I."/>
            <person name="Fulton L."/>
            <person name="Fulton R."/>
            <person name="Godfrey J."/>
            <person name="Minx P."/>
            <person name="Mitreva M."/>
            <person name="Roeseler W."/>
            <person name="Tian H."/>
            <person name="Witte H."/>
            <person name="Yang S.P."/>
            <person name="Wilson R.K."/>
            <person name="Sommer R.J."/>
        </authorList>
    </citation>
    <scope>NUCLEOTIDE SEQUENCE [LARGE SCALE GENOMIC DNA]</scope>
    <source>
        <strain evidence="4">PS312</strain>
    </source>
</reference>
<evidence type="ECO:0000313" key="4">
    <source>
        <dbReference type="Proteomes" id="UP000005239"/>
    </source>
</evidence>
<accession>A0A2A6D313</accession>
<reference evidence="3" key="2">
    <citation type="submission" date="2022-06" db="UniProtKB">
        <authorList>
            <consortium name="EnsemblMetazoa"/>
        </authorList>
    </citation>
    <scope>IDENTIFICATION</scope>
    <source>
        <strain evidence="3">PS312</strain>
    </source>
</reference>
<dbReference type="Pfam" id="PF00042">
    <property type="entry name" value="Globin"/>
    <property type="match status" value="1"/>
</dbReference>
<keyword evidence="1" id="KW-0349">Heme</keyword>
<feature type="domain" description="Globin" evidence="2">
    <location>
        <begin position="58"/>
        <end position="207"/>
    </location>
</feature>
<dbReference type="SUPFAM" id="SSF46458">
    <property type="entry name" value="Globin-like"/>
    <property type="match status" value="1"/>
</dbReference>
<dbReference type="GO" id="GO:0020037">
    <property type="term" value="F:heme binding"/>
    <property type="evidence" value="ECO:0007669"/>
    <property type="project" value="InterPro"/>
</dbReference>
<dbReference type="EnsemblMetazoa" id="PPA20803.1">
    <property type="protein sequence ID" value="PPA20803.1"/>
    <property type="gene ID" value="WBGene00110357"/>
</dbReference>
<evidence type="ECO:0000259" key="2">
    <source>
        <dbReference type="PROSITE" id="PS01033"/>
    </source>
</evidence>
<protein>
    <submittedName>
        <fullName evidence="3">Glb-13</fullName>
    </submittedName>
</protein>
<proteinExistence type="inferred from homology"/>
<dbReference type="PANTHER" id="PTHR47768">
    <property type="entry name" value="GLOBIN RELATED-RELATED"/>
    <property type="match status" value="1"/>
</dbReference>
<keyword evidence="1" id="KW-0408">Iron</keyword>
<dbReference type="CDD" id="cd01040">
    <property type="entry name" value="Mb-like"/>
    <property type="match status" value="1"/>
</dbReference>
<organism evidence="3 4">
    <name type="scientific">Pristionchus pacificus</name>
    <name type="common">Parasitic nematode worm</name>
    <dbReference type="NCBI Taxonomy" id="54126"/>
    <lineage>
        <taxon>Eukaryota</taxon>
        <taxon>Metazoa</taxon>
        <taxon>Ecdysozoa</taxon>
        <taxon>Nematoda</taxon>
        <taxon>Chromadorea</taxon>
        <taxon>Rhabditida</taxon>
        <taxon>Rhabditina</taxon>
        <taxon>Diplogasteromorpha</taxon>
        <taxon>Diplogasteroidea</taxon>
        <taxon>Neodiplogasteridae</taxon>
        <taxon>Pristionchus</taxon>
    </lineage>
</organism>
<dbReference type="Proteomes" id="UP000005239">
    <property type="component" value="Unassembled WGS sequence"/>
</dbReference>
<accession>A0A8R1UF35</accession>
<dbReference type="Gene3D" id="1.10.490.10">
    <property type="entry name" value="Globins"/>
    <property type="match status" value="1"/>
</dbReference>
<keyword evidence="1" id="KW-0561">Oxygen transport</keyword>
<dbReference type="AlphaFoldDB" id="A0A2A6D313"/>
<evidence type="ECO:0000313" key="3">
    <source>
        <dbReference type="EnsemblMetazoa" id="PPA20803.1"/>
    </source>
</evidence>
<keyword evidence="4" id="KW-1185">Reference proteome</keyword>
<gene>
    <name evidence="3" type="primary">WBGene00110357</name>
</gene>
<sequence>MGNDSSRLCCRESAALPANLASMRYKVDGGRPRKVRLYRPENTILAKSVGCINAKQHFMHRRDRLLISKSWMKAQKTGAEYIGAKIFHRLLTAQPEIKTIFGLEHIPHEMLKYDLRFRQHSLVYTKTIDYVVKNLEFPHYLEQHFELLGRRHVQYQGRGFDPSWWDSFAECMTEAAAEWELHRNRPATSAWRILVSNIIMFMRRGFDDEIGRMKEKVVVG</sequence>
<dbReference type="InterPro" id="IPR000971">
    <property type="entry name" value="Globin"/>
</dbReference>
<dbReference type="InterPro" id="IPR053341">
    <property type="entry name" value="Oxidative_stress_globin-like"/>
</dbReference>
<dbReference type="OrthoDB" id="5825062at2759"/>
<dbReference type="PANTHER" id="PTHR47768:SF2">
    <property type="entry name" value="GLOBIN-RELATED"/>
    <property type="match status" value="1"/>
</dbReference>
<dbReference type="InterPro" id="IPR009050">
    <property type="entry name" value="Globin-like_sf"/>
</dbReference>
<dbReference type="InterPro" id="IPR012292">
    <property type="entry name" value="Globin/Proto"/>
</dbReference>
<dbReference type="InterPro" id="IPR044399">
    <property type="entry name" value="Mb-like_M"/>
</dbReference>
<dbReference type="GO" id="GO:0005344">
    <property type="term" value="F:oxygen carrier activity"/>
    <property type="evidence" value="ECO:0007669"/>
    <property type="project" value="UniProtKB-KW"/>
</dbReference>
<keyword evidence="1" id="KW-0479">Metal-binding</keyword>
<evidence type="ECO:0000256" key="1">
    <source>
        <dbReference type="RuleBase" id="RU000356"/>
    </source>
</evidence>
<dbReference type="GO" id="GO:0019825">
    <property type="term" value="F:oxygen binding"/>
    <property type="evidence" value="ECO:0007669"/>
    <property type="project" value="InterPro"/>
</dbReference>
<keyword evidence="1" id="KW-0813">Transport</keyword>
<name>A0A2A6D313_PRIPA</name>